<proteinExistence type="predicted"/>
<sequence>VKSPLPSLPETHTMDGAGGKYGMFAILIPIALTPVILTLLWGEWKAKKQQIVKTKPLVVEEREGAKGAGGKWFGFAEDVDFFGLILLGTGWALLLIALTLSAKAKASIIAMIVVGPIIIILFGVYEAKFAKFPIIPAHILKNKAISFYLTFLYLYSFIYVTKTPRWWALILNPITLSHPSRSQEDQNYFINTQSVGLTIFGILGAGIMYYTRRYKWLLFTGLCIRCLGVGVMIHSRGAQGSDGEIVFTQILQAFGGGFAAVASQVGAQASVRHKYVAMVTAIVLLITELGGAIGSAIGGAIWTQIMPRNIAKHLPDVDEATRAELFGSIVSIVSRPADDPVRLGVVQAYGDTMRILIIVALVIGIIPIFLSLLMPDYHLGDAQNAIDGLDITGRKVEEGQEADRSVPAGANDPDRKL</sequence>
<protein>
    <submittedName>
        <fullName evidence="1">104_t:CDS:1</fullName>
    </submittedName>
</protein>
<feature type="non-terminal residue" evidence="1">
    <location>
        <position position="1"/>
    </location>
</feature>
<organism evidence="1 2">
    <name type="scientific">Acaulospora colombiana</name>
    <dbReference type="NCBI Taxonomy" id="27376"/>
    <lineage>
        <taxon>Eukaryota</taxon>
        <taxon>Fungi</taxon>
        <taxon>Fungi incertae sedis</taxon>
        <taxon>Mucoromycota</taxon>
        <taxon>Glomeromycotina</taxon>
        <taxon>Glomeromycetes</taxon>
        <taxon>Diversisporales</taxon>
        <taxon>Acaulosporaceae</taxon>
        <taxon>Acaulospora</taxon>
    </lineage>
</organism>
<evidence type="ECO:0000313" key="1">
    <source>
        <dbReference type="EMBL" id="CAG8718768.1"/>
    </source>
</evidence>
<gene>
    <name evidence="1" type="ORF">ACOLOM_LOCUS11037</name>
</gene>
<keyword evidence="2" id="KW-1185">Reference proteome</keyword>
<reference evidence="1" key="1">
    <citation type="submission" date="2021-06" db="EMBL/GenBank/DDBJ databases">
        <authorList>
            <person name="Kallberg Y."/>
            <person name="Tangrot J."/>
            <person name="Rosling A."/>
        </authorList>
    </citation>
    <scope>NUCLEOTIDE SEQUENCE</scope>
    <source>
        <strain evidence="1">CL356</strain>
    </source>
</reference>
<dbReference type="Proteomes" id="UP000789525">
    <property type="component" value="Unassembled WGS sequence"/>
</dbReference>
<dbReference type="EMBL" id="CAJVPT010037903">
    <property type="protein sequence ID" value="CAG8718768.1"/>
    <property type="molecule type" value="Genomic_DNA"/>
</dbReference>
<name>A0ACA9PNV1_9GLOM</name>
<comment type="caution">
    <text evidence="1">The sequence shown here is derived from an EMBL/GenBank/DDBJ whole genome shotgun (WGS) entry which is preliminary data.</text>
</comment>
<accession>A0ACA9PNV1</accession>
<evidence type="ECO:0000313" key="2">
    <source>
        <dbReference type="Proteomes" id="UP000789525"/>
    </source>
</evidence>